<dbReference type="GO" id="GO:0008170">
    <property type="term" value="F:N-methyltransferase activity"/>
    <property type="evidence" value="ECO:0007669"/>
    <property type="project" value="UniProtKB-ARBA"/>
</dbReference>
<feature type="domain" description="Methyltransferase small" evidence="5">
    <location>
        <begin position="163"/>
        <end position="337"/>
    </location>
</feature>
<proteinExistence type="predicted"/>
<organism evidence="7 8">
    <name type="scientific">Propioniciclava tarda</name>
    <dbReference type="NCBI Taxonomy" id="433330"/>
    <lineage>
        <taxon>Bacteria</taxon>
        <taxon>Bacillati</taxon>
        <taxon>Actinomycetota</taxon>
        <taxon>Actinomycetes</taxon>
        <taxon>Propionibacteriales</taxon>
        <taxon>Propionibacteriaceae</taxon>
        <taxon>Propioniciclava</taxon>
    </lineage>
</organism>
<dbReference type="CDD" id="cd02440">
    <property type="entry name" value="AdoMet_MTases"/>
    <property type="match status" value="1"/>
</dbReference>
<evidence type="ECO:0000313" key="8">
    <source>
        <dbReference type="Proteomes" id="UP000291933"/>
    </source>
</evidence>
<dbReference type="AlphaFoldDB" id="A0A4Q9KKS7"/>
<keyword evidence="3 7" id="KW-0489">Methyltransferase</keyword>
<dbReference type="PANTHER" id="PTHR47816:SF4">
    <property type="entry name" value="RIBOSOMAL RNA SMALL SUBUNIT METHYLTRANSFERASE C"/>
    <property type="match status" value="1"/>
</dbReference>
<keyword evidence="2" id="KW-0698">rRNA processing</keyword>
<dbReference type="SUPFAM" id="SSF53335">
    <property type="entry name" value="S-adenosyl-L-methionine-dependent methyltransferases"/>
    <property type="match status" value="1"/>
</dbReference>
<dbReference type="InterPro" id="IPR029063">
    <property type="entry name" value="SAM-dependent_MTases_sf"/>
</dbReference>
<evidence type="ECO:0000313" key="7">
    <source>
        <dbReference type="EMBL" id="TBT94480.1"/>
    </source>
</evidence>
<gene>
    <name evidence="7" type="ORF">ET996_10740</name>
</gene>
<keyword evidence="1" id="KW-0963">Cytoplasm</keyword>
<dbReference type="RefSeq" id="WP_131172560.1">
    <property type="nucleotide sequence ID" value="NZ_FXTL01000013.1"/>
</dbReference>
<dbReference type="Pfam" id="PF26049">
    <property type="entry name" value="RLMG_N"/>
    <property type="match status" value="1"/>
</dbReference>
<dbReference type="Pfam" id="PF05175">
    <property type="entry name" value="MTS"/>
    <property type="match status" value="1"/>
</dbReference>
<dbReference type="PROSITE" id="PS00092">
    <property type="entry name" value="N6_MTASE"/>
    <property type="match status" value="1"/>
</dbReference>
<dbReference type="InterPro" id="IPR046977">
    <property type="entry name" value="RsmC/RlmG"/>
</dbReference>
<evidence type="ECO:0000259" key="6">
    <source>
        <dbReference type="Pfam" id="PF26049"/>
    </source>
</evidence>
<feature type="domain" description="RlmG N-terminal" evidence="6">
    <location>
        <begin position="10"/>
        <end position="142"/>
    </location>
</feature>
<dbReference type="GO" id="GO:0003676">
    <property type="term" value="F:nucleic acid binding"/>
    <property type="evidence" value="ECO:0007669"/>
    <property type="project" value="InterPro"/>
</dbReference>
<reference evidence="7 8" key="1">
    <citation type="submission" date="2019-01" db="EMBL/GenBank/DDBJ databases">
        <title>Lactibacter flavus gen. nov., sp. nov., a novel bacterium of the family Propionibacteriaceae isolated from raw milk and dairy products.</title>
        <authorList>
            <person name="Huptas C."/>
            <person name="Wenning M."/>
            <person name="Breitenwieser F."/>
            <person name="Doll E."/>
            <person name="Von Neubeck M."/>
            <person name="Busse H.-J."/>
            <person name="Scherer S."/>
        </authorList>
    </citation>
    <scope>NUCLEOTIDE SEQUENCE [LARGE SCALE GENOMIC DNA]</scope>
    <source>
        <strain evidence="7 8">DSM 22130</strain>
    </source>
</reference>
<accession>A0A4Q9KKS7</accession>
<dbReference type="InterPro" id="IPR058679">
    <property type="entry name" value="RlmG_N"/>
</dbReference>
<evidence type="ECO:0000256" key="4">
    <source>
        <dbReference type="ARBA" id="ARBA00022679"/>
    </source>
</evidence>
<comment type="caution">
    <text evidence="7">The sequence shown here is derived from an EMBL/GenBank/DDBJ whole genome shotgun (WGS) entry which is preliminary data.</text>
</comment>
<dbReference type="PANTHER" id="PTHR47816">
    <property type="entry name" value="RIBOSOMAL RNA SMALL SUBUNIT METHYLTRANSFERASE C"/>
    <property type="match status" value="1"/>
</dbReference>
<evidence type="ECO:0000259" key="5">
    <source>
        <dbReference type="Pfam" id="PF05175"/>
    </source>
</evidence>
<keyword evidence="8" id="KW-1185">Reference proteome</keyword>
<dbReference type="GO" id="GO:0032259">
    <property type="term" value="P:methylation"/>
    <property type="evidence" value="ECO:0007669"/>
    <property type="project" value="UniProtKB-KW"/>
</dbReference>
<dbReference type="OrthoDB" id="29650at2"/>
<name>A0A4Q9KKS7_PROTD</name>
<sequence>MTLDAVARLILDEAGDLRGRVLVLDDRGGALTQAVVDAPDGAVRAWCDDIRDADALPVGSGLSSPTDPAVRSAELVLARLPTSLGALEDLCQLAAASASPELRFVAGGRVKHMMTSQNDVLRRYFADVRASRGRDKCRVLEASGRLDVTPTWPRSRHLPALDLTVWAHGRVFNTNRLDAGTALLVDALERSLPRASAGSASGAGRALDLGCGSGIVATWLARRGWATTASDVSWAAVDSTRLTAEANDQQVTVVQRDGLGWAAEASLELIVTNPPFHDGAAKDSTPTLDAIADAGRVLRPGGEFWCVFNSHLPYLRTLAESVGPTSIVARDRHYTVTRSVHR</sequence>
<evidence type="ECO:0000256" key="1">
    <source>
        <dbReference type="ARBA" id="ARBA00022490"/>
    </source>
</evidence>
<dbReference type="GO" id="GO:0008757">
    <property type="term" value="F:S-adenosylmethionine-dependent methyltransferase activity"/>
    <property type="evidence" value="ECO:0007669"/>
    <property type="project" value="InterPro"/>
</dbReference>
<dbReference type="EMBL" id="SDMR01000013">
    <property type="protein sequence ID" value="TBT94480.1"/>
    <property type="molecule type" value="Genomic_DNA"/>
</dbReference>
<evidence type="ECO:0000256" key="2">
    <source>
        <dbReference type="ARBA" id="ARBA00022552"/>
    </source>
</evidence>
<dbReference type="Gene3D" id="3.40.50.150">
    <property type="entry name" value="Vaccinia Virus protein VP39"/>
    <property type="match status" value="2"/>
</dbReference>
<evidence type="ECO:0000256" key="3">
    <source>
        <dbReference type="ARBA" id="ARBA00022603"/>
    </source>
</evidence>
<dbReference type="InterPro" id="IPR002052">
    <property type="entry name" value="DNA_methylase_N6_adenine_CS"/>
</dbReference>
<dbReference type="InterPro" id="IPR007848">
    <property type="entry name" value="Small_mtfrase_dom"/>
</dbReference>
<keyword evidence="4 7" id="KW-0808">Transferase</keyword>
<protein>
    <submittedName>
        <fullName evidence="7">Methyltransferase domain-containing protein</fullName>
    </submittedName>
</protein>
<dbReference type="GO" id="GO:0006364">
    <property type="term" value="P:rRNA processing"/>
    <property type="evidence" value="ECO:0007669"/>
    <property type="project" value="UniProtKB-KW"/>
</dbReference>
<dbReference type="Proteomes" id="UP000291933">
    <property type="component" value="Unassembled WGS sequence"/>
</dbReference>